<reference evidence="2 3" key="1">
    <citation type="journal article" date="2015" name="Proc. Natl. Acad. Sci. U.S.A.">
        <title>The resurrection genome of Boea hygrometrica: A blueprint for survival of dehydration.</title>
        <authorList>
            <person name="Xiao L."/>
            <person name="Yang G."/>
            <person name="Zhang L."/>
            <person name="Yang X."/>
            <person name="Zhao S."/>
            <person name="Ji Z."/>
            <person name="Zhou Q."/>
            <person name="Hu M."/>
            <person name="Wang Y."/>
            <person name="Chen M."/>
            <person name="Xu Y."/>
            <person name="Jin H."/>
            <person name="Xiao X."/>
            <person name="Hu G."/>
            <person name="Bao F."/>
            <person name="Hu Y."/>
            <person name="Wan P."/>
            <person name="Li L."/>
            <person name="Deng X."/>
            <person name="Kuang T."/>
            <person name="Xiang C."/>
            <person name="Zhu J.K."/>
            <person name="Oliver M.J."/>
            <person name="He Y."/>
        </authorList>
    </citation>
    <scope>NUCLEOTIDE SEQUENCE [LARGE SCALE GENOMIC DNA]</scope>
    <source>
        <strain evidence="3">cv. XS01</strain>
    </source>
</reference>
<feature type="region of interest" description="Disordered" evidence="1">
    <location>
        <begin position="376"/>
        <end position="398"/>
    </location>
</feature>
<protein>
    <submittedName>
        <fullName evidence="2">Uncharacterized protein</fullName>
    </submittedName>
</protein>
<feature type="region of interest" description="Disordered" evidence="1">
    <location>
        <begin position="1"/>
        <end position="29"/>
    </location>
</feature>
<dbReference type="PANTHER" id="PTHR26312">
    <property type="entry name" value="TETRATRICOPEPTIDE REPEAT PROTEIN 5"/>
    <property type="match status" value="1"/>
</dbReference>
<evidence type="ECO:0000313" key="2">
    <source>
        <dbReference type="EMBL" id="KZV25744.1"/>
    </source>
</evidence>
<dbReference type="Gene3D" id="1.25.40.10">
    <property type="entry name" value="Tetratricopeptide repeat domain"/>
    <property type="match status" value="1"/>
</dbReference>
<feature type="region of interest" description="Disordered" evidence="1">
    <location>
        <begin position="341"/>
        <end position="362"/>
    </location>
</feature>
<organism evidence="2 3">
    <name type="scientific">Dorcoceras hygrometricum</name>
    <dbReference type="NCBI Taxonomy" id="472368"/>
    <lineage>
        <taxon>Eukaryota</taxon>
        <taxon>Viridiplantae</taxon>
        <taxon>Streptophyta</taxon>
        <taxon>Embryophyta</taxon>
        <taxon>Tracheophyta</taxon>
        <taxon>Spermatophyta</taxon>
        <taxon>Magnoliopsida</taxon>
        <taxon>eudicotyledons</taxon>
        <taxon>Gunneridae</taxon>
        <taxon>Pentapetalae</taxon>
        <taxon>asterids</taxon>
        <taxon>lamiids</taxon>
        <taxon>Lamiales</taxon>
        <taxon>Gesneriaceae</taxon>
        <taxon>Didymocarpoideae</taxon>
        <taxon>Trichosporeae</taxon>
        <taxon>Loxocarpinae</taxon>
        <taxon>Dorcoceras</taxon>
    </lineage>
</organism>
<evidence type="ECO:0000313" key="3">
    <source>
        <dbReference type="Proteomes" id="UP000250235"/>
    </source>
</evidence>
<dbReference type="PANTHER" id="PTHR26312:SF132">
    <property type="entry name" value="OS01G0855200 PROTEIN"/>
    <property type="match status" value="1"/>
</dbReference>
<dbReference type="SUPFAM" id="SSF48452">
    <property type="entry name" value="TPR-like"/>
    <property type="match status" value="1"/>
</dbReference>
<dbReference type="InterPro" id="IPR011990">
    <property type="entry name" value="TPR-like_helical_dom_sf"/>
</dbReference>
<accession>A0A2Z7AV54</accession>
<evidence type="ECO:0000256" key="1">
    <source>
        <dbReference type="SAM" id="MobiDB-lite"/>
    </source>
</evidence>
<proteinExistence type="predicted"/>
<dbReference type="Proteomes" id="UP000250235">
    <property type="component" value="Unassembled WGS sequence"/>
</dbReference>
<dbReference type="OrthoDB" id="1924189at2759"/>
<dbReference type="EMBL" id="KV011838">
    <property type="protein sequence ID" value="KZV25744.1"/>
    <property type="molecule type" value="Genomic_DNA"/>
</dbReference>
<sequence length="569" mass="64050">MGLKVASTPLHWSQPSVPPPPSSSQTLASAVSSPSSKRCSFVCGNGALFCRYSERSQFFDCRHQSSKLHRSRSCDTFRFRVRTIRRATSASLNSFSDEEFSKNIQELALRSHSSNDDVGTHGGMSEADKKMSDSFTEVSCGHINYSDVGFLENLKLFDAVEVPEFLERDQNIPANIERKANSVDIPMSLRMIKRRKQWQEGFVEAGQTAYCSMKKAFSSMVFIIRELHSYTLHMRQHLLYEDLRGILARVQTEIHESFVWLFQQVFSHTPTLMVYVMILLANYSVYSVANNTALASTTQAKAYTPMAETVSVVEDTGRVDQKFDSSAIRTLKLSSLNGKTTSIGGNNGGGKERPVASGTDGDGRFDESNYHLNIIPDGMSSIKNPTMPSGEEPVSREVSDVEEMRLWNSIVDEASRMHRISGNEALDHETMQRFVSPIDARIEGEDHAEFFRTELQYQTGLTQDPSNPLLLANYAQFLYIVGQEFDRAEEYFKKATKVEPKDAEALNKYANFLWLVRKDLWAAEEMYLEAISAEPGNSYYAANYAHFLWNTGGEDTCFPLDSPDLSTDE</sequence>
<keyword evidence="3" id="KW-1185">Reference proteome</keyword>
<dbReference type="AlphaFoldDB" id="A0A2Z7AV54"/>
<name>A0A2Z7AV54_9LAMI</name>
<gene>
    <name evidence="2" type="ORF">F511_04805</name>
</gene>